<name>A0ABM9WPA7_9GAMM</name>
<evidence type="ECO:0000256" key="1">
    <source>
        <dbReference type="ARBA" id="ARBA00005329"/>
    </source>
</evidence>
<dbReference type="RefSeq" id="WP_006955600.1">
    <property type="nucleotide sequence ID" value="NZ_CH672405.1"/>
</dbReference>
<dbReference type="InterPro" id="IPR024168">
    <property type="entry name" value="Catalase_SrpA-type_pred"/>
</dbReference>
<organism evidence="10 11">
    <name type="scientific">Idiomarina baltica OS145</name>
    <dbReference type="NCBI Taxonomy" id="314276"/>
    <lineage>
        <taxon>Bacteria</taxon>
        <taxon>Pseudomonadati</taxon>
        <taxon>Pseudomonadota</taxon>
        <taxon>Gammaproteobacteria</taxon>
        <taxon>Alteromonadales</taxon>
        <taxon>Idiomarinaceae</taxon>
        <taxon>Idiomarina</taxon>
    </lineage>
</organism>
<dbReference type="Gene3D" id="2.40.180.10">
    <property type="entry name" value="Catalase core domain"/>
    <property type="match status" value="1"/>
</dbReference>
<keyword evidence="11" id="KW-1185">Reference proteome</keyword>
<dbReference type="SUPFAM" id="SSF56634">
    <property type="entry name" value="Heme-dependent catalase-like"/>
    <property type="match status" value="1"/>
</dbReference>
<dbReference type="PROSITE" id="PS51402">
    <property type="entry name" value="CATALASE_3"/>
    <property type="match status" value="1"/>
</dbReference>
<proteinExistence type="inferred from homology"/>
<keyword evidence="5 7" id="KW-0560">Oxidoreductase</keyword>
<dbReference type="PANTHER" id="PTHR11465">
    <property type="entry name" value="CATALASE"/>
    <property type="match status" value="1"/>
</dbReference>
<dbReference type="SMART" id="SM01060">
    <property type="entry name" value="Catalase"/>
    <property type="match status" value="1"/>
</dbReference>
<comment type="cofactor">
    <cofactor evidence="7">
        <name>heme</name>
        <dbReference type="ChEBI" id="CHEBI:30413"/>
    </cofactor>
</comment>
<evidence type="ECO:0000256" key="2">
    <source>
        <dbReference type="ARBA" id="ARBA00022559"/>
    </source>
</evidence>
<dbReference type="CDD" id="cd08153">
    <property type="entry name" value="srpA_like"/>
    <property type="match status" value="1"/>
</dbReference>
<dbReference type="InterPro" id="IPR020835">
    <property type="entry name" value="Catalase_sf"/>
</dbReference>
<feature type="domain" description="Catalase core" evidence="9">
    <location>
        <begin position="15"/>
        <end position="328"/>
    </location>
</feature>
<evidence type="ECO:0000256" key="5">
    <source>
        <dbReference type="ARBA" id="ARBA00023002"/>
    </source>
</evidence>
<dbReference type="EMBL" id="AAMX01000003">
    <property type="protein sequence ID" value="EAQ32781.1"/>
    <property type="molecule type" value="Genomic_DNA"/>
</dbReference>
<dbReference type="EC" id="1.11.1.-" evidence="7"/>
<keyword evidence="4 7" id="KW-0479">Metal-binding</keyword>
<evidence type="ECO:0000256" key="8">
    <source>
        <dbReference type="SAM" id="SignalP"/>
    </source>
</evidence>
<dbReference type="InterPro" id="IPR011614">
    <property type="entry name" value="Catalase_core"/>
</dbReference>
<keyword evidence="2 7" id="KW-0575">Peroxidase</keyword>
<evidence type="ECO:0000313" key="11">
    <source>
        <dbReference type="Proteomes" id="UP000016543"/>
    </source>
</evidence>
<keyword evidence="3 7" id="KW-0349">Heme</keyword>
<feature type="signal peptide" evidence="8">
    <location>
        <begin position="1"/>
        <end position="20"/>
    </location>
</feature>
<dbReference type="Gene3D" id="1.20.1280.120">
    <property type="match status" value="1"/>
</dbReference>
<dbReference type="PANTHER" id="PTHR11465:SF9">
    <property type="entry name" value="CATALASE"/>
    <property type="match status" value="1"/>
</dbReference>
<accession>A0ABM9WPA7</accession>
<keyword evidence="8" id="KW-0732">Signal</keyword>
<comment type="function">
    <text evidence="7">Has an organic peroxide-dependent peroxidase activity.</text>
</comment>
<evidence type="ECO:0000256" key="4">
    <source>
        <dbReference type="ARBA" id="ARBA00022723"/>
    </source>
</evidence>
<keyword evidence="6 7" id="KW-0408">Iron</keyword>
<evidence type="ECO:0000256" key="6">
    <source>
        <dbReference type="ARBA" id="ARBA00023004"/>
    </source>
</evidence>
<comment type="similarity">
    <text evidence="1 7">Belongs to the catalase family.</text>
</comment>
<sequence length="330" mass="36096">MQTTTTYIALLSALSFSAAAQQVSIQAPQSATANDFIEVFKQLSGEHPGVRKGHAKGVCALGSFEPSATAQARFDTPLFSDQAPITLRFSMGGGNPNADEAANAPRGMAVMFDLDNNRQHKIAGLTTPMFAGKNPEQFLGLLRINYAIAQGEATSADRKAYLEANPEAARQGEWLQSHQPAAEYTSANYFGIHTFYTTLTNGELQAFRWTLVPKAGETLLTEQEQKNLPKSFLAKRLSERLKDGPVEYEWHWQLAKEGDPINDPSQVWPKDRETINVGTLKITESGGESCTPINFDPNQVTDGISTSQDPVLQIRSPAYAISYGKRLQGQ</sequence>
<gene>
    <name evidence="10" type="ORF">OS145_01442</name>
</gene>
<dbReference type="Proteomes" id="UP000016543">
    <property type="component" value="Unassembled WGS sequence"/>
</dbReference>
<dbReference type="Pfam" id="PF00199">
    <property type="entry name" value="Catalase"/>
    <property type="match status" value="1"/>
</dbReference>
<evidence type="ECO:0000313" key="10">
    <source>
        <dbReference type="EMBL" id="EAQ32781.1"/>
    </source>
</evidence>
<evidence type="ECO:0000256" key="3">
    <source>
        <dbReference type="ARBA" id="ARBA00022617"/>
    </source>
</evidence>
<comment type="caution">
    <text evidence="10">The sequence shown here is derived from an EMBL/GenBank/DDBJ whole genome shotgun (WGS) entry which is preliminary data.</text>
</comment>
<evidence type="ECO:0000256" key="7">
    <source>
        <dbReference type="PIRNR" id="PIRNR000296"/>
    </source>
</evidence>
<reference evidence="10 11" key="1">
    <citation type="submission" date="2006-01" db="EMBL/GenBank/DDBJ databases">
        <authorList>
            <person name="Brettar I."/>
            <person name="Hofle M."/>
            <person name="Ferriera S."/>
            <person name="Johnson J."/>
            <person name="Kravitz S."/>
            <person name="Halpern A."/>
            <person name="Remington K."/>
            <person name="Beeson K."/>
            <person name="Tran B."/>
            <person name="Rogers Y.-H."/>
            <person name="Friedman R."/>
            <person name="Venter J.C."/>
        </authorList>
    </citation>
    <scope>NUCLEOTIDE SEQUENCE [LARGE SCALE GENOMIC DNA]</scope>
    <source>
        <strain evidence="10 11">OS145</strain>
    </source>
</reference>
<dbReference type="InterPro" id="IPR018028">
    <property type="entry name" value="Catalase"/>
</dbReference>
<dbReference type="PIRSF" id="PIRSF000296">
    <property type="entry name" value="SrpA"/>
    <property type="match status" value="1"/>
</dbReference>
<evidence type="ECO:0000259" key="9">
    <source>
        <dbReference type="SMART" id="SM01060"/>
    </source>
</evidence>
<protein>
    <recommendedName>
        <fullName evidence="7">Catalase-related peroxidase</fullName>
        <ecNumber evidence="7">1.11.1.-</ecNumber>
    </recommendedName>
</protein>
<feature type="chain" id="PRO_5047394535" description="Catalase-related peroxidase" evidence="8">
    <location>
        <begin position="21"/>
        <end position="330"/>
    </location>
</feature>
<dbReference type="PRINTS" id="PR00067">
    <property type="entry name" value="CATALASE"/>
</dbReference>